<keyword evidence="9" id="KW-1185">Reference proteome</keyword>
<feature type="signal peptide" evidence="7">
    <location>
        <begin position="1"/>
        <end position="28"/>
    </location>
</feature>
<comment type="function">
    <text evidence="5">Required for the activity of the bacterial periplasmic transport system of putrescine.</text>
</comment>
<dbReference type="InterPro" id="IPR006059">
    <property type="entry name" value="SBP"/>
</dbReference>
<comment type="subcellular location">
    <subcellularLocation>
        <location evidence="1 5">Periplasm</location>
    </subcellularLocation>
</comment>
<evidence type="ECO:0000256" key="6">
    <source>
        <dbReference type="PIRSR" id="PIRSR019574-1"/>
    </source>
</evidence>
<gene>
    <name evidence="8" type="ORF">DKG74_19515</name>
</gene>
<protein>
    <recommendedName>
        <fullName evidence="5">Putrescine-binding periplasmic protein</fullName>
    </recommendedName>
</protein>
<feature type="binding site" evidence="6">
    <location>
        <position position="86"/>
    </location>
    <ligand>
        <name>spermidine</name>
        <dbReference type="ChEBI" id="CHEBI:57834"/>
    </ligand>
</feature>
<evidence type="ECO:0000256" key="3">
    <source>
        <dbReference type="ARBA" id="ARBA00022729"/>
    </source>
</evidence>
<evidence type="ECO:0000313" key="8">
    <source>
        <dbReference type="EMBL" id="PWR18434.1"/>
    </source>
</evidence>
<feature type="binding site" evidence="6">
    <location>
        <begin position="170"/>
        <end position="173"/>
    </location>
    <ligand>
        <name>spermidine</name>
        <dbReference type="ChEBI" id="CHEBI:57834"/>
    </ligand>
</feature>
<dbReference type="PANTHER" id="PTHR30222">
    <property type="entry name" value="SPERMIDINE/PUTRESCINE-BINDING PERIPLASMIC PROTEIN"/>
    <property type="match status" value="1"/>
</dbReference>
<comment type="caution">
    <text evidence="8">The sequence shown here is derived from an EMBL/GenBank/DDBJ whole genome shotgun (WGS) entry which is preliminary data.</text>
</comment>
<dbReference type="RefSeq" id="WP_109907852.1">
    <property type="nucleotide sequence ID" value="NZ_QGLE01000015.1"/>
</dbReference>
<feature type="chain" id="PRO_5016298124" description="Putrescine-binding periplasmic protein" evidence="7">
    <location>
        <begin position="29"/>
        <end position="349"/>
    </location>
</feature>
<dbReference type="GO" id="GO:0019808">
    <property type="term" value="F:polyamine binding"/>
    <property type="evidence" value="ECO:0007669"/>
    <property type="project" value="InterPro"/>
</dbReference>
<dbReference type="PRINTS" id="PR00909">
    <property type="entry name" value="SPERMDNBNDNG"/>
</dbReference>
<dbReference type="Proteomes" id="UP000245461">
    <property type="component" value="Unassembled WGS sequence"/>
</dbReference>
<dbReference type="Gene3D" id="3.40.190.10">
    <property type="entry name" value="Periplasmic binding protein-like II"/>
    <property type="match status" value="2"/>
</dbReference>
<dbReference type="Pfam" id="PF13416">
    <property type="entry name" value="SBP_bac_8"/>
    <property type="match status" value="1"/>
</dbReference>
<keyword evidence="4 5" id="KW-0574">Periplasm</keyword>
<dbReference type="AlphaFoldDB" id="A0A317DVN2"/>
<evidence type="ECO:0000256" key="2">
    <source>
        <dbReference type="ARBA" id="ARBA00022448"/>
    </source>
</evidence>
<reference evidence="8 9" key="1">
    <citation type="submission" date="2018-05" db="EMBL/GenBank/DDBJ databases">
        <title>Zavarzinia sp. HR-AS.</title>
        <authorList>
            <person name="Lee Y."/>
            <person name="Jeon C.O."/>
        </authorList>
    </citation>
    <scope>NUCLEOTIDE SEQUENCE [LARGE SCALE GENOMIC DNA]</scope>
    <source>
        <strain evidence="8 9">HR-AS</strain>
    </source>
</reference>
<comment type="similarity">
    <text evidence="5">Belongs to the bacterial solute-binding protein PotD/PotF family.</text>
</comment>
<dbReference type="GO" id="GO:0042597">
    <property type="term" value="C:periplasmic space"/>
    <property type="evidence" value="ECO:0007669"/>
    <property type="project" value="UniProtKB-SubCell"/>
</dbReference>
<dbReference type="EMBL" id="QGLE01000015">
    <property type="protein sequence ID" value="PWR18434.1"/>
    <property type="molecule type" value="Genomic_DNA"/>
</dbReference>
<dbReference type="GO" id="GO:0015846">
    <property type="term" value="P:polyamine transport"/>
    <property type="evidence" value="ECO:0007669"/>
    <property type="project" value="InterPro"/>
</dbReference>
<accession>A0A317DVN2</accession>
<dbReference type="PANTHER" id="PTHR30222:SF12">
    <property type="entry name" value="NORSPERMIDINE SENSOR"/>
    <property type="match status" value="1"/>
</dbReference>
<evidence type="ECO:0000256" key="4">
    <source>
        <dbReference type="ARBA" id="ARBA00022764"/>
    </source>
</evidence>
<dbReference type="OrthoDB" id="9769319at2"/>
<sequence length="349" mass="38594">MSLNLLKGVAGAALTAVAVLAAPLAAQARELVLYNWSDYTPPELLKRFTAETGINITLDLYDSNESMLAKLKAGGSGYDVVVPSDYMVKIMADEGMLVDIGVHDMPNFKNVEGPLKSPYFDPERKYTAPYMYGTTSFSYDTGAIKGLEASWKEFYEPREELRGKIAVLNDQVEVINNALRYLGLPLCNESPADMKKVQELLLKQKPFVALYNSDGTHERLAAKEVVMHMQWNGAAHRAKMALPSVEYVYAKEGISLWADNFAVPVGAKNIEEAKIFINWMMDPKNIAEASNFTGYMGAIPAAAPYLDDAMKADPAVVPPEGMDKLFVMAKPCDVKAKELMDKVWTNVRK</sequence>
<evidence type="ECO:0000256" key="7">
    <source>
        <dbReference type="SAM" id="SignalP"/>
    </source>
</evidence>
<evidence type="ECO:0000313" key="9">
    <source>
        <dbReference type="Proteomes" id="UP000245461"/>
    </source>
</evidence>
<evidence type="ECO:0000256" key="5">
    <source>
        <dbReference type="PIRNR" id="PIRNR019574"/>
    </source>
</evidence>
<proteinExistence type="inferred from homology"/>
<keyword evidence="3 7" id="KW-0732">Signal</keyword>
<dbReference type="PIRSF" id="PIRSF019574">
    <property type="entry name" value="Periplasmic_polyamine_BP"/>
    <property type="match status" value="1"/>
</dbReference>
<evidence type="ECO:0000256" key="1">
    <source>
        <dbReference type="ARBA" id="ARBA00004418"/>
    </source>
</evidence>
<keyword evidence="2 5" id="KW-0813">Transport</keyword>
<dbReference type="SUPFAM" id="SSF53850">
    <property type="entry name" value="Periplasmic binding protein-like II"/>
    <property type="match status" value="1"/>
</dbReference>
<name>A0A317DVN2_9PROT</name>
<organism evidence="8 9">
    <name type="scientific">Zavarzinia aquatilis</name>
    <dbReference type="NCBI Taxonomy" id="2211142"/>
    <lineage>
        <taxon>Bacteria</taxon>
        <taxon>Pseudomonadati</taxon>
        <taxon>Pseudomonadota</taxon>
        <taxon>Alphaproteobacteria</taxon>
        <taxon>Rhodospirillales</taxon>
        <taxon>Zavarziniaceae</taxon>
        <taxon>Zavarzinia</taxon>
    </lineage>
</organism>
<dbReference type="InterPro" id="IPR001188">
    <property type="entry name" value="Sperm_putr-bd"/>
</dbReference>